<geneLocation type="mitochondrion" evidence="1"/>
<reference evidence="1" key="1">
    <citation type="journal article" date="1992" name="J. Mol. Biol.">
        <title>Gene organization deduced from the complete sequence of liverwort Marchantia polymorpha mitochondrial DNA. A primitive form of plant mitochondrial genome.</title>
        <authorList>
            <person name="Oda K."/>
            <person name="Yamato K."/>
            <person name="Ohta E."/>
            <person name="Nakamura Y."/>
            <person name="Takemura M."/>
            <person name="Nozato N."/>
            <person name="Akashi K."/>
            <person name="Kanegae T."/>
            <person name="Ogura Y."/>
            <person name="Kohchi T."/>
            <person name="Ohyama K."/>
        </authorList>
    </citation>
    <scope>NUCLEOTIDE SEQUENCE</scope>
    <source>
        <strain evidence="1">A 18</strain>
    </source>
</reference>
<organism evidence="1">
    <name type="scientific">Marchantia paleacea</name>
    <name type="common">Liverwort</name>
    <dbReference type="NCBI Taxonomy" id="56867"/>
    <lineage>
        <taxon>Eukaryota</taxon>
        <taxon>Viridiplantae</taxon>
        <taxon>Streptophyta</taxon>
        <taxon>Embryophyta</taxon>
        <taxon>Marchantiophyta</taxon>
        <taxon>Marchantiopsida</taxon>
        <taxon>Marchantiidae</taxon>
        <taxon>Marchantiales</taxon>
        <taxon>Marchantiaceae</taxon>
        <taxon>Marchantia</taxon>
    </lineage>
</organism>
<sequence>MQNVWVEFLGSLLDEALSSIVGENTHNTPEGRHSIIDIKFSLYTSDKDEEFEANNLRLSR</sequence>
<keyword evidence="1" id="KW-0496">Mitochondrion</keyword>
<protein>
    <submittedName>
        <fullName evidence="1">ORF60</fullName>
    </submittedName>
</protein>
<dbReference type="RefSeq" id="NP_054404.1">
    <property type="nucleotide sequence ID" value="NC_001660.1"/>
</dbReference>
<dbReference type="EMBL" id="M68929">
    <property type="protein sequence ID" value="AAC09401.1"/>
    <property type="molecule type" value="Genomic_DNA"/>
</dbReference>
<proteinExistence type="predicted"/>
<reference evidence="1" key="3">
    <citation type="journal article" date="1992" name="Nucleic Acids Res.">
        <title>Transfer RNA genes in the mitochondrial genome from a liverwort, Marchantia polymorpha: the absence of chloroplast-like tRNAs.</title>
        <authorList>
            <person name="Oda K."/>
            <person name="Yamato K."/>
            <person name="Ohta E."/>
            <person name="Nakamura Y."/>
            <person name="Takemura M."/>
            <person name="Nozato N."/>
            <person name="Akashi K."/>
            <person name="Ohyama K."/>
        </authorList>
    </citation>
    <scope>NUCLEOTIDE SEQUENCE</scope>
    <source>
        <strain evidence="1">A 18</strain>
    </source>
</reference>
<dbReference type="AlphaFoldDB" id="Q35055"/>
<evidence type="ECO:0000313" key="1">
    <source>
        <dbReference type="EMBL" id="AAC09401.1"/>
    </source>
</evidence>
<accession>Q35055</accession>
<dbReference type="GeneID" id="2948413"/>
<reference evidence="1" key="2">
    <citation type="journal article" date="1992" name="Nucleic Acids Res.">
        <title>Gene clusters for ribosomal proteins in the mitochondrial genome of a liverwort, Marchantia polymorpha.</title>
        <authorList>
            <person name="Takemura M."/>
            <person name="Oda K."/>
            <person name="Yamato K."/>
            <person name="Ohta E."/>
            <person name="Nakamura Y."/>
            <person name="Nozato N."/>
            <person name="Akashi K."/>
            <person name="Ohyama K."/>
        </authorList>
    </citation>
    <scope>NUCLEOTIDE SEQUENCE</scope>
    <source>
        <strain evidence="1">A 18</strain>
    </source>
</reference>
<name>Q35055_MARPA</name>